<comment type="caution">
    <text evidence="3">The sequence shown here is derived from an EMBL/GenBank/DDBJ whole genome shotgun (WGS) entry which is preliminary data.</text>
</comment>
<sequence>MTASQELDLASSSQGIEPSNLALNEGEAQHDDETQPQVPQNVVPTSPAEASEQDAAAFDMRSIHDHPIGGKPPVDAAWDTTKQDVFDEATPAALQNVVVLKSQAFSPAEEKKEQNDDSPLPDDWESVGAGFGTGTPNDTDTDHAETNEASEDVPEEAFSHLSLAGMDDSGEPIVTMDDDPNEMEGANKDESENMKLRKDDEPLLGRQSSSSGVLPEDEESSGKPIIPVEKRIEMYSNMERDEDSSVDSDGANDDDDDESDDNDQPEEVAYVNQNLNEEEEAPMPQQQKDNNDVQEVPQEDTEPEETVRREDAPTFEPAIVAAMNADASGPSLAPTTAETATTKADSPAKKIPLIAPPPAGKLEKWEESKTRGQKYLAAKKYVTPEKKGSPTPQTNSNRFATPEKVKSPGEMSISPSSGGSNRKDQRMAEKIALASSAAAVTFAEQYQPDTIIEKPEAEEEQEGSFVQQSNGMLCGAFTWESADSYGQDSIAKTIRMSTQQRDLFDEHSKQKIEHWFLERVLMVKKSSEESTESLPLRTHLDDNSNFNAMCQYIADCCNGVTVELGMASPTDMAGSTDFSGSSPNSRDSDSSMGDGIAPKRPWLKPMKLTDTLWNTTSGTVAAANFVNFLFLAAKLSKRPSPFGDRNPFIDDLVTNSLTGTEVENTINGNFSPQQLIFEHPRGHAEDIVQFVYTVSLSCESQKEKSALLKLKRSFASSELGIPPRSRSDSLTGFLRAKSGRKSRLLIVPEGHPSPFEASVWNSPRILAAFLSFLGNPVAVCRMKMVNRFCYRIISENQHVIMKDAVRTGGINMNVRPAFWMWVTLQQFNQGQSPPKANDSAYQKCSEEELRELSQTGKDGKWQHVIERDVLRSFGNMPPHKSVARLQNDSIVRALVTWGQNRIMTRGVKGGGEPLPIPHLGSKEQRKSLGKPPRSNTPGNVSSPPWLCSGNFEMDEDALRIDTAVSDWSGVSPVPSFTGSHAESLERTNSRQFSDTGQLLPLDELALGGNCLKGDMKAKLQDKLRFVLHALATSHEGVGYCQGMDYVVAHLLRILQDTVMWKASKGTLPSVISSAPEVKRTSNMEFRDQQQIIQKVENSLVVEEVIFKVMDTLFTTYSLKHIYWPELRCLKTFCRVFERLIQIKLPVLADHFEHHDLNVGLFALGWFQTLFLYLPSMPSATVCHMWDIWLVERSFKIFFRVGTAILFLSQPTLLNNELEGMMTYLNTFPDATLLKPDILIPCALNIKVTNRLLQSLEAEVTASGV</sequence>
<dbReference type="PANTHER" id="PTHR47219:SF9">
    <property type="entry name" value="GTPASE ACTIVATING PROTEIN AND CENTROSOME-ASSOCIATED, ISOFORM B"/>
    <property type="match status" value="1"/>
</dbReference>
<dbReference type="GO" id="GO:0005096">
    <property type="term" value="F:GTPase activator activity"/>
    <property type="evidence" value="ECO:0007669"/>
    <property type="project" value="TreeGrafter"/>
</dbReference>
<accession>A0AAD2FLR9</accession>
<dbReference type="SUPFAM" id="SSF47923">
    <property type="entry name" value="Ypt/Rab-GAP domain of gyp1p"/>
    <property type="match status" value="2"/>
</dbReference>
<dbReference type="EMBL" id="CAKOGP040001112">
    <property type="protein sequence ID" value="CAJ1942582.1"/>
    <property type="molecule type" value="Genomic_DNA"/>
</dbReference>
<dbReference type="SMART" id="SM00164">
    <property type="entry name" value="TBC"/>
    <property type="match status" value="1"/>
</dbReference>
<dbReference type="Gene3D" id="1.10.8.270">
    <property type="entry name" value="putative rabgap domain of human tbc1 domain family member 14 like domains"/>
    <property type="match status" value="1"/>
</dbReference>
<feature type="region of interest" description="Disordered" evidence="1">
    <location>
        <begin position="1"/>
        <end position="77"/>
    </location>
</feature>
<feature type="region of interest" description="Disordered" evidence="1">
    <location>
        <begin position="573"/>
        <end position="602"/>
    </location>
</feature>
<gene>
    <name evidence="3" type="ORF">CYCCA115_LOCUS8019</name>
</gene>
<dbReference type="InterPro" id="IPR000195">
    <property type="entry name" value="Rab-GAP-TBC_dom"/>
</dbReference>
<protein>
    <recommendedName>
        <fullName evidence="2">Rab-GAP TBC domain-containing protein</fullName>
    </recommendedName>
</protein>
<evidence type="ECO:0000313" key="4">
    <source>
        <dbReference type="Proteomes" id="UP001295423"/>
    </source>
</evidence>
<feature type="compositionally biased region" description="Polar residues" evidence="1">
    <location>
        <begin position="35"/>
        <end position="44"/>
    </location>
</feature>
<dbReference type="PANTHER" id="PTHR47219">
    <property type="entry name" value="RAB GTPASE-ACTIVATING PROTEIN 1-LIKE"/>
    <property type="match status" value="1"/>
</dbReference>
<evidence type="ECO:0000256" key="1">
    <source>
        <dbReference type="SAM" id="MobiDB-lite"/>
    </source>
</evidence>
<dbReference type="GO" id="GO:0031267">
    <property type="term" value="F:small GTPase binding"/>
    <property type="evidence" value="ECO:0007669"/>
    <property type="project" value="TreeGrafter"/>
</dbReference>
<dbReference type="InterPro" id="IPR050302">
    <property type="entry name" value="Rab_GAP_TBC_domain"/>
</dbReference>
<organism evidence="3 4">
    <name type="scientific">Cylindrotheca closterium</name>
    <dbReference type="NCBI Taxonomy" id="2856"/>
    <lineage>
        <taxon>Eukaryota</taxon>
        <taxon>Sar</taxon>
        <taxon>Stramenopiles</taxon>
        <taxon>Ochrophyta</taxon>
        <taxon>Bacillariophyta</taxon>
        <taxon>Bacillariophyceae</taxon>
        <taxon>Bacillariophycidae</taxon>
        <taxon>Bacillariales</taxon>
        <taxon>Bacillariaceae</taxon>
        <taxon>Cylindrotheca</taxon>
    </lineage>
</organism>
<feature type="compositionally biased region" description="Polar residues" evidence="1">
    <location>
        <begin position="390"/>
        <end position="399"/>
    </location>
</feature>
<feature type="compositionally biased region" description="Low complexity" evidence="1">
    <location>
        <begin position="333"/>
        <end position="353"/>
    </location>
</feature>
<feature type="compositionally biased region" description="Basic and acidic residues" evidence="1">
    <location>
        <begin position="361"/>
        <end position="370"/>
    </location>
</feature>
<dbReference type="InterPro" id="IPR035969">
    <property type="entry name" value="Rab-GAP_TBC_sf"/>
</dbReference>
<evidence type="ECO:0000259" key="2">
    <source>
        <dbReference type="PROSITE" id="PS50086"/>
    </source>
</evidence>
<feature type="region of interest" description="Disordered" evidence="1">
    <location>
        <begin position="904"/>
        <end position="946"/>
    </location>
</feature>
<feature type="region of interest" description="Disordered" evidence="1">
    <location>
        <begin position="104"/>
        <end position="425"/>
    </location>
</feature>
<feature type="compositionally biased region" description="Acidic residues" evidence="1">
    <location>
        <begin position="240"/>
        <end position="266"/>
    </location>
</feature>
<feature type="compositionally biased region" description="Polar residues" evidence="1">
    <location>
        <begin position="1"/>
        <end position="17"/>
    </location>
</feature>
<name>A0AAD2FLR9_9STRA</name>
<dbReference type="Pfam" id="PF00566">
    <property type="entry name" value="RabGAP-TBC"/>
    <property type="match status" value="1"/>
</dbReference>
<proteinExistence type="predicted"/>
<keyword evidence="4" id="KW-1185">Reference proteome</keyword>
<feature type="compositionally biased region" description="Basic and acidic residues" evidence="1">
    <location>
        <begin position="185"/>
        <end position="203"/>
    </location>
</feature>
<feature type="domain" description="Rab-GAP TBC" evidence="2">
    <location>
        <begin position="809"/>
        <end position="1192"/>
    </location>
</feature>
<dbReference type="PROSITE" id="PS50086">
    <property type="entry name" value="TBC_RABGAP"/>
    <property type="match status" value="1"/>
</dbReference>
<dbReference type="Gene3D" id="1.10.472.80">
    <property type="entry name" value="Ypt/Rab-GAP domain of gyp1p, domain 3"/>
    <property type="match status" value="1"/>
</dbReference>
<feature type="compositionally biased region" description="Polar residues" evidence="1">
    <location>
        <begin position="933"/>
        <end position="942"/>
    </location>
</feature>
<evidence type="ECO:0000313" key="3">
    <source>
        <dbReference type="EMBL" id="CAJ1942582.1"/>
    </source>
</evidence>
<dbReference type="AlphaFoldDB" id="A0AAD2FLR9"/>
<reference evidence="3" key="1">
    <citation type="submission" date="2023-08" db="EMBL/GenBank/DDBJ databases">
        <authorList>
            <person name="Audoor S."/>
            <person name="Bilcke G."/>
        </authorList>
    </citation>
    <scope>NUCLEOTIDE SEQUENCE</scope>
</reference>
<dbReference type="Proteomes" id="UP001295423">
    <property type="component" value="Unassembled WGS sequence"/>
</dbReference>